<evidence type="ECO:0000313" key="2">
    <source>
        <dbReference type="EMBL" id="ADC90095.1"/>
    </source>
</evidence>
<dbReference type="AlphaFoldDB" id="D3SMW5"/>
<dbReference type="KEGG" id="tal:Thal_1466"/>
<dbReference type="InterPro" id="IPR056412">
    <property type="entry name" value="Ig_CycH"/>
</dbReference>
<dbReference type="STRING" id="638303.Thal_1466"/>
<keyword evidence="3" id="KW-1185">Reference proteome</keyword>
<accession>D3SMW5</accession>
<reference evidence="3" key="1">
    <citation type="journal article" date="2010" name="Stand. Genomic Sci.">
        <title>Complete genome sequence of Thermocrinis albus type strain (HI 11/12T).</title>
        <authorList>
            <person name="Wirth R."/>
            <person name="Sikorski J."/>
            <person name="Brambilla E."/>
            <person name="Misra M."/>
            <person name="Lapidus A."/>
            <person name="Copeland A."/>
            <person name="Nolan M."/>
            <person name="Lucas S."/>
            <person name="Chen F."/>
            <person name="Tice H."/>
            <person name="Cheng J.F."/>
            <person name="Han C."/>
            <person name="Detter J.C."/>
            <person name="Tapia R."/>
            <person name="Bruce D."/>
            <person name="Goodwin L."/>
            <person name="Pitluck S."/>
            <person name="Pati A."/>
            <person name="Anderson I."/>
            <person name="Ivanova N."/>
            <person name="Mavromatis K."/>
            <person name="Mikhailova N."/>
            <person name="Chen A."/>
            <person name="Palaniappan K."/>
            <person name="Bilek Y."/>
            <person name="Hader T."/>
            <person name="Land M."/>
            <person name="Hauser L."/>
            <person name="Chang Y.J."/>
            <person name="Jeffries C.D."/>
            <person name="Tindall B.J."/>
            <person name="Rohde M."/>
            <person name="Goker M."/>
            <person name="Bristow J."/>
            <person name="Eisen J.A."/>
            <person name="Markowitz V."/>
            <person name="Hugenholtz P."/>
            <person name="Kyrpides N.C."/>
            <person name="Klenk H.P."/>
        </authorList>
    </citation>
    <scope>NUCLEOTIDE SEQUENCE [LARGE SCALE GENOMIC DNA]</scope>
    <source>
        <strain evidence="3">DSM 14484 / JCM 11386 / HI 11/12</strain>
    </source>
</reference>
<dbReference type="RefSeq" id="WP_012992501.1">
    <property type="nucleotide sequence ID" value="NC_013894.1"/>
</dbReference>
<gene>
    <name evidence="2" type="ordered locus">Thal_1466</name>
</gene>
<sequence length="138" mass="15472">MFPLLFLLVMLVACQEVPKGVDLDKYRQQYVKGVVVVSPTLEKRIPKGDIYLFLSLREPDSAMPVAVLRTKNPSFPFHFNITGKHKLSHDKPMEGLLILTARISTKPVADVQKGDLLGFTQVKVGTSNNRVIIDRVVE</sequence>
<organism evidence="2 3">
    <name type="scientific">Thermocrinis albus (strain DSM 14484 / JCM 11386 / HI 11/12)</name>
    <dbReference type="NCBI Taxonomy" id="638303"/>
    <lineage>
        <taxon>Bacteria</taxon>
        <taxon>Pseudomonadati</taxon>
        <taxon>Aquificota</taxon>
        <taxon>Aquificia</taxon>
        <taxon>Aquificales</taxon>
        <taxon>Aquificaceae</taxon>
        <taxon>Thermocrinis</taxon>
    </lineage>
</organism>
<protein>
    <recommendedName>
        <fullName evidence="1">Cytochrome c-type biogenesis protein H Ig-like domain-containing protein</fullName>
    </recommendedName>
</protein>
<name>D3SMW5_THEAH</name>
<dbReference type="Pfam" id="PF23892">
    <property type="entry name" value="Ig_CycH"/>
    <property type="match status" value="1"/>
</dbReference>
<evidence type="ECO:0000313" key="3">
    <source>
        <dbReference type="Proteomes" id="UP000002043"/>
    </source>
</evidence>
<evidence type="ECO:0000259" key="1">
    <source>
        <dbReference type="Pfam" id="PF23892"/>
    </source>
</evidence>
<dbReference type="Proteomes" id="UP000002043">
    <property type="component" value="Chromosome"/>
</dbReference>
<proteinExistence type="predicted"/>
<dbReference type="OrthoDB" id="14563at2"/>
<dbReference type="eggNOG" id="COG4235">
    <property type="taxonomic scope" value="Bacteria"/>
</dbReference>
<dbReference type="HOGENOM" id="CLU_1736759_0_0_0"/>
<dbReference type="EMBL" id="CP001931">
    <property type="protein sequence ID" value="ADC90095.1"/>
    <property type="molecule type" value="Genomic_DNA"/>
</dbReference>
<feature type="domain" description="Cytochrome c-type biogenesis protein H Ig-like" evidence="1">
    <location>
        <begin position="34"/>
        <end position="134"/>
    </location>
</feature>